<dbReference type="NCBIfam" id="TIGR03636">
    <property type="entry name" value="uL23_arch"/>
    <property type="match status" value="1"/>
</dbReference>
<dbReference type="FunFam" id="3.30.70.330:FF:000532">
    <property type="entry name" value="50S ribosomal protein L23"/>
    <property type="match status" value="1"/>
</dbReference>
<dbReference type="GO" id="GO:0006412">
    <property type="term" value="P:translation"/>
    <property type="evidence" value="ECO:0007669"/>
    <property type="project" value="UniProtKB-UniRule"/>
</dbReference>
<comment type="caution">
    <text evidence="8">The sequence shown here is derived from an EMBL/GenBank/DDBJ whole genome shotgun (WGS) entry which is preliminary data.</text>
</comment>
<dbReference type="HAMAP" id="MF_01369_B">
    <property type="entry name" value="Ribosomal_uL23_B"/>
    <property type="match status" value="1"/>
</dbReference>
<dbReference type="AlphaFoldDB" id="A0A133V8N7"/>
<dbReference type="GO" id="GO:0003735">
    <property type="term" value="F:structural constituent of ribosome"/>
    <property type="evidence" value="ECO:0007669"/>
    <property type="project" value="UniProtKB-UniRule"/>
</dbReference>
<evidence type="ECO:0000256" key="4">
    <source>
        <dbReference type="ARBA" id="ARBA00022980"/>
    </source>
</evidence>
<evidence type="ECO:0000256" key="7">
    <source>
        <dbReference type="RuleBase" id="RU003934"/>
    </source>
</evidence>
<sequence>MKDPHKVLIHPKITEKVVKLIEENNTLVFTVSLDANKRDIKQAVETLFEVEVERVNTQITPKAKKRAFVKLTPEYKADDIAARLGVF</sequence>
<dbReference type="Pfam" id="PF00276">
    <property type="entry name" value="Ribosomal_L23"/>
    <property type="match status" value="1"/>
</dbReference>
<evidence type="ECO:0000256" key="1">
    <source>
        <dbReference type="ARBA" id="ARBA00006700"/>
    </source>
</evidence>
<dbReference type="InterPro" id="IPR013025">
    <property type="entry name" value="Ribosomal_uL23-like"/>
</dbReference>
<gene>
    <name evidence="6" type="primary">rpl23</name>
    <name evidence="8" type="ORF">AKJ43_00415</name>
</gene>
<dbReference type="Proteomes" id="UP000070400">
    <property type="component" value="Unassembled WGS sequence"/>
</dbReference>
<dbReference type="NCBIfam" id="NF011118">
    <property type="entry name" value="PRK14548.1"/>
    <property type="match status" value="1"/>
</dbReference>
<comment type="function">
    <text evidence="6">Binds to 23S rRNA. One of the proteins that surrounds the polypeptide exit tunnel on the outside of the ribosome.</text>
</comment>
<keyword evidence="4 6" id="KW-0689">Ribosomal protein</keyword>
<keyword evidence="5 6" id="KW-0687">Ribonucleoprotein</keyword>
<keyword evidence="3 6" id="KW-0694">RNA-binding</keyword>
<dbReference type="PROSITE" id="PS00050">
    <property type="entry name" value="RIBOSOMAL_L23"/>
    <property type="match status" value="1"/>
</dbReference>
<evidence type="ECO:0000256" key="6">
    <source>
        <dbReference type="HAMAP-Rule" id="MF_01369"/>
    </source>
</evidence>
<dbReference type="InterPro" id="IPR019985">
    <property type="entry name" value="Ribosomal_uL23"/>
</dbReference>
<accession>A0A133V8N7</accession>
<dbReference type="InterPro" id="IPR012677">
    <property type="entry name" value="Nucleotide-bd_a/b_plait_sf"/>
</dbReference>
<dbReference type="SUPFAM" id="SSF54189">
    <property type="entry name" value="Ribosomal proteins S24e, L23 and L15e"/>
    <property type="match status" value="1"/>
</dbReference>
<evidence type="ECO:0000313" key="9">
    <source>
        <dbReference type="Proteomes" id="UP000070400"/>
    </source>
</evidence>
<evidence type="ECO:0000256" key="5">
    <source>
        <dbReference type="ARBA" id="ARBA00023274"/>
    </source>
</evidence>
<dbReference type="EMBL" id="LHXX01000003">
    <property type="protein sequence ID" value="KXB02799.1"/>
    <property type="molecule type" value="Genomic_DNA"/>
</dbReference>
<dbReference type="InterPro" id="IPR001014">
    <property type="entry name" value="Ribosomal_uL23_CS"/>
</dbReference>
<protein>
    <recommendedName>
        <fullName evidence="6">Large ribosomal subunit protein uL23</fullName>
    </recommendedName>
</protein>
<dbReference type="PANTHER" id="PTHR11620">
    <property type="entry name" value="60S RIBOSOMAL PROTEIN L23A"/>
    <property type="match status" value="1"/>
</dbReference>
<evidence type="ECO:0000256" key="3">
    <source>
        <dbReference type="ARBA" id="ARBA00022884"/>
    </source>
</evidence>
<proteinExistence type="inferred from homology"/>
<evidence type="ECO:0000313" key="8">
    <source>
        <dbReference type="EMBL" id="KXB02799.1"/>
    </source>
</evidence>
<dbReference type="GO" id="GO:1990904">
    <property type="term" value="C:ribonucleoprotein complex"/>
    <property type="evidence" value="ECO:0007669"/>
    <property type="project" value="UniProtKB-KW"/>
</dbReference>
<name>A0A133V8N7_9EURY</name>
<reference evidence="8 9" key="1">
    <citation type="journal article" date="2016" name="Sci. Rep.">
        <title>Metabolic traits of an uncultured archaeal lineage -MSBL1- from brine pools of the Red Sea.</title>
        <authorList>
            <person name="Mwirichia R."/>
            <person name="Alam I."/>
            <person name="Rashid M."/>
            <person name="Vinu M."/>
            <person name="Ba-Alawi W."/>
            <person name="Anthony Kamau A."/>
            <person name="Kamanda Ngugi D."/>
            <person name="Goker M."/>
            <person name="Klenk H.P."/>
            <person name="Bajic V."/>
            <person name="Stingl U."/>
        </authorList>
    </citation>
    <scope>NUCLEOTIDE SEQUENCE [LARGE SCALE GENOMIC DNA]</scope>
    <source>
        <strain evidence="8">SCGC-AAA261D19</strain>
    </source>
</reference>
<dbReference type="Gene3D" id="3.30.70.330">
    <property type="match status" value="1"/>
</dbReference>
<dbReference type="InterPro" id="IPR012678">
    <property type="entry name" value="Ribosomal_uL23/eL15/eS24_sf"/>
</dbReference>
<comment type="similarity">
    <text evidence="1 6 7">Belongs to the universal ribosomal protein uL23 family.</text>
</comment>
<comment type="subunit">
    <text evidence="6">Part of the 50S ribosomal subunit. Contacts protein L29.</text>
</comment>
<organism evidence="8 9">
    <name type="scientific">candidate division MSBL1 archaeon SCGC-AAA261D19</name>
    <dbReference type="NCBI Taxonomy" id="1698273"/>
    <lineage>
        <taxon>Archaea</taxon>
        <taxon>Methanobacteriati</taxon>
        <taxon>Methanobacteriota</taxon>
        <taxon>candidate division MSBL1</taxon>
    </lineage>
</organism>
<keyword evidence="9" id="KW-1185">Reference proteome</keyword>
<keyword evidence="2 6" id="KW-0699">rRNA-binding</keyword>
<dbReference type="GO" id="GO:0005840">
    <property type="term" value="C:ribosome"/>
    <property type="evidence" value="ECO:0007669"/>
    <property type="project" value="UniProtKB-UniRule"/>
</dbReference>
<evidence type="ECO:0000256" key="2">
    <source>
        <dbReference type="ARBA" id="ARBA00022730"/>
    </source>
</evidence>
<dbReference type="GO" id="GO:0019843">
    <property type="term" value="F:rRNA binding"/>
    <property type="evidence" value="ECO:0007669"/>
    <property type="project" value="UniProtKB-UniRule"/>
</dbReference>
<dbReference type="HAMAP" id="MF_01369_A">
    <property type="entry name" value="Ribosomal_uL23_A"/>
    <property type="match status" value="1"/>
</dbReference>